<feature type="compositionally biased region" description="Low complexity" evidence="1">
    <location>
        <begin position="627"/>
        <end position="636"/>
    </location>
</feature>
<protein>
    <recommendedName>
        <fullName evidence="2">KY-like immunoglobulin-like domain-containing protein</fullName>
    </recommendedName>
</protein>
<dbReference type="Pfam" id="PF23265">
    <property type="entry name" value="Ig-like_KY"/>
    <property type="match status" value="1"/>
</dbReference>
<feature type="region of interest" description="Disordered" evidence="1">
    <location>
        <begin position="401"/>
        <end position="420"/>
    </location>
</feature>
<feature type="compositionally biased region" description="Polar residues" evidence="1">
    <location>
        <begin position="93"/>
        <end position="107"/>
    </location>
</feature>
<dbReference type="OrthoDB" id="6129702at2759"/>
<gene>
    <name evidence="3" type="ORF">T265_08942</name>
</gene>
<dbReference type="RefSeq" id="XP_009173149.1">
    <property type="nucleotide sequence ID" value="XM_009174885.1"/>
</dbReference>
<dbReference type="KEGG" id="ovi:T265_08942"/>
<evidence type="ECO:0000256" key="1">
    <source>
        <dbReference type="SAM" id="MobiDB-lite"/>
    </source>
</evidence>
<evidence type="ECO:0000259" key="2">
    <source>
        <dbReference type="Pfam" id="PF23265"/>
    </source>
</evidence>
<dbReference type="STRING" id="6198.A0A074ZBV9"/>
<dbReference type="PANTHER" id="PTHR47020:SF1">
    <property type="entry name" value="HILLARIN"/>
    <property type="match status" value="1"/>
</dbReference>
<proteinExistence type="predicted"/>
<dbReference type="GeneID" id="20323121"/>
<reference evidence="3 4" key="1">
    <citation type="submission" date="2013-11" db="EMBL/GenBank/DDBJ databases">
        <title>Opisthorchis viverrini - life in the bile duct.</title>
        <authorList>
            <person name="Young N.D."/>
            <person name="Nagarajan N."/>
            <person name="Lin S.J."/>
            <person name="Korhonen P.K."/>
            <person name="Jex A.R."/>
            <person name="Hall R.S."/>
            <person name="Safavi-Hemami H."/>
            <person name="Kaewkong W."/>
            <person name="Bertrand D."/>
            <person name="Gao S."/>
            <person name="Seet Q."/>
            <person name="Wongkham S."/>
            <person name="Teh B.T."/>
            <person name="Wongkham C."/>
            <person name="Intapan P.M."/>
            <person name="Maleewong W."/>
            <person name="Yang X."/>
            <person name="Hu M."/>
            <person name="Wang Z."/>
            <person name="Hofmann A."/>
            <person name="Sternberg P.W."/>
            <person name="Tan P."/>
            <person name="Wang J."/>
            <person name="Gasser R.B."/>
        </authorList>
    </citation>
    <scope>NUCLEOTIDE SEQUENCE [LARGE SCALE GENOMIC DNA]</scope>
</reference>
<feature type="compositionally biased region" description="Basic and acidic residues" evidence="1">
    <location>
        <begin position="753"/>
        <end position="762"/>
    </location>
</feature>
<dbReference type="InterPro" id="IPR053041">
    <property type="entry name" value="Transglut-like_Superfamily_Mod"/>
</dbReference>
<dbReference type="Proteomes" id="UP000054324">
    <property type="component" value="Unassembled WGS sequence"/>
</dbReference>
<dbReference type="CTD" id="20323121"/>
<sequence length="1608" mass="177195">MSLYAKPVPLSNTVDPSTLSLFNWMGVCADWSPDLGSVASEAASHRQKLERLRRAFLNPRVAENKEEAPTSVLFPFHQSQLVHPSNLELREGSPTSFPSHSLQSTPDAVSEPYPYPNLNDILLSDEPQYHTSRSVSEPLTIDQSSPSDESGSPRVFALRPNSVGHVDGVDEALSPVYQRRTSFSPCEGSSVFAVPDEFAYPCTHISSGPHVTYAASILPDNHLLSTDELVEYANNGNWPRCVELCVQDTLVTDPPPTMPSQLANSQTNQMQANNAHIVSAANWSNQRSPVTTTSVDENRSSSTVVSNSSLLRDAQSAVVSHEQDVRFVTSARDLQMHEQEQFVRTTNSPRTSAGISRHWVNSAECGIPAVSEFTRSSRRPSAEQISNGHSQVYRNIKHTIPPERNMGSRTEQTGSPQRGMGVNLSKMDQTLRDFNSHLSQIDSTLGRLKGFGSLSKYLDELCTSKTPELSRTIPAEKPSPSSDSASSSEDVARSFACYPPPESGAINSSSTLGASLTTLSSSVWSSLSPCGPANYASSLTSSTVGGDNHCEHSPPNRAVQGVSTRPLVDSRPRTGGRELPLTSRLRDQGRGRLLLPEGHSSATETRNFKIPVVRSESSSGETEADSDTYSSQSHSSGALKSTAQLGLQCHTDANTGRALNPRCSGENFVGLECPEDIFISEDEGETQTQLNSLTTVVSTLGLRLSPLKFKVMLQNVQFVNISLVNRGESLEVSSTIRVNRISGQGSKATSYRTTERPSESPTRRKLHLSSPELRVSPPVRNKRHQLAPSPAPELDSIQSVPSLTSATHRSRHRPVAIAPSSSSSSSGFSGEHSTKAEWDQTINGLTNHLSCLLHAGQETEARRLIGQLLETAESRSRLEALIASLCGGNGALTSRKTGKRASIQSLNGAPHQSSRASLLRMAESLIALCTRQGLIAPPRSSQHSLTRTYESDLGLSNPSLNESTASWRRHIDPYTLSHHGSSSGSLLSGPPLTTFVQWPSDVRVEERLPSMRPTPRPVPPSRPKSAILPTMEMLESIDSRAIECTSANFVSFTELVHTLTAEMSDDVHILRALFTWTVFLDVQFREFDPVAPPDSLVGTLRRIRSGQLTRNDLLHKLCRFAALHGQLINGYSKGIGYRPGMPVKNNRLFASSWLAVYVAGGWRFINADQAVRQPQDSSIAEPTDSNRSQWSNRCDEFFFLTDPEQHIFVSFPEHKTWQLLNKPISIERFAHLPLLKSAFFNSNLSLKKNYGDCLITTNGQVTIKLHMPQFVGISCSLENCADHSVLRGLCLVEILDESDVVRIQVAPCQPGKYYMHVYVSPDWRQEALCRELACSFQIHCSEHNYSRLIVMGRLPDVGFLGPTPVARTLGVSMYASGRTARPFIVHTSTEPMRIPFAITPGLKLCHQLKSFDRPGHQMVDCDSYALLQMRSSKSKSALGQTGANAFYLVRMPIEGFYYLTIYATSNTDLDADHLECVYRILIDARRTPPPTAVPAFPRQTFWWVQCRLHEPLSQRLHINRSYTFRIDAPLCDSMAVVINETDWKFLANQNRDTGTWFGKVNVGEYLGSLSVYGRFWKSVGEFHPPPATSDSEESDEAYVKLLDYVLVE</sequence>
<feature type="compositionally biased region" description="Polar residues" evidence="1">
    <location>
        <begin position="407"/>
        <end position="416"/>
    </location>
</feature>
<feature type="compositionally biased region" description="Polar residues" evidence="1">
    <location>
        <begin position="796"/>
        <end position="807"/>
    </location>
</feature>
<feature type="compositionally biased region" description="Polar residues" evidence="1">
    <location>
        <begin position="743"/>
        <end position="752"/>
    </location>
</feature>
<feature type="region of interest" description="Disordered" evidence="1">
    <location>
        <begin position="743"/>
        <end position="835"/>
    </location>
</feature>
<accession>A0A074ZBV9</accession>
<feature type="region of interest" description="Disordered" evidence="1">
    <location>
        <begin position="88"/>
        <end position="156"/>
    </location>
</feature>
<name>A0A074ZBV9_OPIVI</name>
<feature type="region of interest" description="Disordered" evidence="1">
    <location>
        <begin position="540"/>
        <end position="637"/>
    </location>
</feature>
<feature type="region of interest" description="Disordered" evidence="1">
    <location>
        <begin position="469"/>
        <end position="496"/>
    </location>
</feature>
<feature type="compositionally biased region" description="Polar residues" evidence="1">
    <location>
        <begin position="129"/>
        <end position="150"/>
    </location>
</feature>
<feature type="domain" description="KY-like immunoglobulin-like" evidence="2">
    <location>
        <begin position="1227"/>
        <end position="1343"/>
    </location>
</feature>
<evidence type="ECO:0000313" key="3">
    <source>
        <dbReference type="EMBL" id="KER23087.1"/>
    </source>
</evidence>
<dbReference type="EMBL" id="KL596865">
    <property type="protein sequence ID" value="KER23087.1"/>
    <property type="molecule type" value="Genomic_DNA"/>
</dbReference>
<evidence type="ECO:0000313" key="4">
    <source>
        <dbReference type="Proteomes" id="UP000054324"/>
    </source>
</evidence>
<organism evidence="3 4">
    <name type="scientific">Opisthorchis viverrini</name>
    <name type="common">Southeast Asian liver fluke</name>
    <dbReference type="NCBI Taxonomy" id="6198"/>
    <lineage>
        <taxon>Eukaryota</taxon>
        <taxon>Metazoa</taxon>
        <taxon>Spiralia</taxon>
        <taxon>Lophotrochozoa</taxon>
        <taxon>Platyhelminthes</taxon>
        <taxon>Trematoda</taxon>
        <taxon>Digenea</taxon>
        <taxon>Opisthorchiida</taxon>
        <taxon>Opisthorchiata</taxon>
        <taxon>Opisthorchiidae</taxon>
        <taxon>Opisthorchis</taxon>
    </lineage>
</organism>
<dbReference type="PANTHER" id="PTHR47020">
    <property type="entry name" value="HILLARIN"/>
    <property type="match status" value="1"/>
</dbReference>
<dbReference type="InterPro" id="IPR056564">
    <property type="entry name" value="Ig-like_KY"/>
</dbReference>
<feature type="compositionally biased region" description="Low complexity" evidence="1">
    <location>
        <begin position="475"/>
        <end position="489"/>
    </location>
</feature>
<keyword evidence="4" id="KW-1185">Reference proteome</keyword>